<evidence type="ECO:0000313" key="11">
    <source>
        <dbReference type="EMBL" id="GAA4792489.1"/>
    </source>
</evidence>
<evidence type="ECO:0000256" key="1">
    <source>
        <dbReference type="ARBA" id="ARBA00001526"/>
    </source>
</evidence>
<dbReference type="Gene3D" id="3.40.710.10">
    <property type="entry name" value="DD-peptidase/beta-lactamase superfamily"/>
    <property type="match status" value="1"/>
</dbReference>
<dbReference type="SUPFAM" id="SSF56601">
    <property type="entry name" value="beta-lactamase/transpeptidase-like"/>
    <property type="match status" value="1"/>
</dbReference>
<reference evidence="12" key="1">
    <citation type="journal article" date="2019" name="Int. J. Syst. Evol. Microbiol.">
        <title>The Global Catalogue of Microorganisms (GCM) 10K type strain sequencing project: providing services to taxonomists for standard genome sequencing and annotation.</title>
        <authorList>
            <consortium name="The Broad Institute Genomics Platform"/>
            <consortium name="The Broad Institute Genome Sequencing Center for Infectious Disease"/>
            <person name="Wu L."/>
            <person name="Ma J."/>
        </authorList>
    </citation>
    <scope>NUCLEOTIDE SEQUENCE [LARGE SCALE GENOMIC DNA]</scope>
    <source>
        <strain evidence="12">JCM 18204</strain>
    </source>
</reference>
<evidence type="ECO:0000313" key="12">
    <source>
        <dbReference type="Proteomes" id="UP001499959"/>
    </source>
</evidence>
<dbReference type="InterPro" id="IPR050491">
    <property type="entry name" value="AmpC-like"/>
</dbReference>
<evidence type="ECO:0000256" key="5">
    <source>
        <dbReference type="ARBA" id="ARBA00023251"/>
    </source>
</evidence>
<dbReference type="InterPro" id="IPR001586">
    <property type="entry name" value="Beta-lactam_class-C_AS"/>
</dbReference>
<evidence type="ECO:0000256" key="6">
    <source>
        <dbReference type="RuleBase" id="RU361140"/>
    </source>
</evidence>
<dbReference type="Pfam" id="PF00144">
    <property type="entry name" value="Beta-lactamase"/>
    <property type="match status" value="1"/>
</dbReference>
<evidence type="ECO:0000259" key="9">
    <source>
        <dbReference type="Pfam" id="PF00144"/>
    </source>
</evidence>
<evidence type="ECO:0000256" key="3">
    <source>
        <dbReference type="ARBA" id="ARBA00012865"/>
    </source>
</evidence>
<feature type="region of interest" description="Disordered" evidence="7">
    <location>
        <begin position="229"/>
        <end position="248"/>
    </location>
</feature>
<proteinExistence type="inferred from homology"/>
<keyword evidence="4 6" id="KW-0378">Hydrolase</keyword>
<evidence type="ECO:0000256" key="8">
    <source>
        <dbReference type="SAM" id="SignalP"/>
    </source>
</evidence>
<comment type="catalytic activity">
    <reaction evidence="1 6">
        <text>a beta-lactam + H2O = a substituted beta-amino acid</text>
        <dbReference type="Rhea" id="RHEA:20401"/>
        <dbReference type="ChEBI" id="CHEBI:15377"/>
        <dbReference type="ChEBI" id="CHEBI:35627"/>
        <dbReference type="ChEBI" id="CHEBI:140347"/>
        <dbReference type="EC" id="3.5.2.6"/>
    </reaction>
</comment>
<evidence type="ECO:0000256" key="4">
    <source>
        <dbReference type="ARBA" id="ARBA00022801"/>
    </source>
</evidence>
<keyword evidence="5 6" id="KW-0046">Antibiotic resistance</keyword>
<sequence length="466" mass="48644">MAMLLSPSFVFAGALLLSGAAHAMSDAELQAVVGQRLHGDRTGACFATAVIDGDRVSRAYVCADGGADMGVSARRIGPATAFEIGSVSKPMMAALLAGLIREGKASLDDPLSAYLPEGTRVPTFEGKPILLRHIVTHTSGLPAIPAGMQHADPANPYARLTERGLLDALSKTTLSRAPGAQFEYSNFAAMLLSYAVARRAGEDFETLIDERLFAPLGMTRSYIGRKPDGATVATGHTPDGKPTSPWDFPTDFAGVGGVRATLDDMVRYVQAQAGTAPKPLDADFALTHVAIPNDAKTPMAMHWMIAQLNGRSFLAHEGGTGGFSSFVAFDPKQKFGVVILSDTALHGVGGLGSLGLHLLDARVPLGKPLKPEADAGPAPMLSADDLKAYVGEYPLVPGFALTVRAEGATLTAQATGQGAFPLAPKAKDVFAFADAGIVIRFRRDAAGKVVALALEQGGQILQGMRK</sequence>
<dbReference type="PANTHER" id="PTHR46825">
    <property type="entry name" value="D-ALANYL-D-ALANINE-CARBOXYPEPTIDASE/ENDOPEPTIDASE AMPH"/>
    <property type="match status" value="1"/>
</dbReference>
<dbReference type="Proteomes" id="UP001499959">
    <property type="component" value="Unassembled WGS sequence"/>
</dbReference>
<keyword evidence="12" id="KW-1185">Reference proteome</keyword>
<dbReference type="RefSeq" id="WP_345302925.1">
    <property type="nucleotide sequence ID" value="NZ_BAABJE010000007.1"/>
</dbReference>
<organism evidence="11 12">
    <name type="scientific">Lysobacter hankyongensis</name>
    <dbReference type="NCBI Taxonomy" id="1176535"/>
    <lineage>
        <taxon>Bacteria</taxon>
        <taxon>Pseudomonadati</taxon>
        <taxon>Pseudomonadota</taxon>
        <taxon>Gammaproteobacteria</taxon>
        <taxon>Lysobacterales</taxon>
        <taxon>Lysobacteraceae</taxon>
        <taxon>Lysobacter</taxon>
    </lineage>
</organism>
<evidence type="ECO:0000259" key="10">
    <source>
        <dbReference type="Pfam" id="PF11954"/>
    </source>
</evidence>
<dbReference type="EC" id="3.5.2.6" evidence="3 6"/>
<comment type="caution">
    <text evidence="11">The sequence shown here is derived from an EMBL/GenBank/DDBJ whole genome shotgun (WGS) entry which is preliminary data.</text>
</comment>
<evidence type="ECO:0000256" key="2">
    <source>
        <dbReference type="ARBA" id="ARBA00007840"/>
    </source>
</evidence>
<name>A0ABP9BD40_9GAMM</name>
<accession>A0ABP9BD40</accession>
<dbReference type="PANTHER" id="PTHR46825:SF9">
    <property type="entry name" value="BETA-LACTAMASE-RELATED DOMAIN-CONTAINING PROTEIN"/>
    <property type="match status" value="1"/>
</dbReference>
<feature type="domain" description="Peptidase S12 Pab87-related C-terminal" evidence="10">
    <location>
        <begin position="378"/>
        <end position="455"/>
    </location>
</feature>
<dbReference type="InterPro" id="IPR021860">
    <property type="entry name" value="Peptidase_S12_Pab87-rel_C"/>
</dbReference>
<evidence type="ECO:0000256" key="7">
    <source>
        <dbReference type="SAM" id="MobiDB-lite"/>
    </source>
</evidence>
<protein>
    <recommendedName>
        <fullName evidence="3 6">Beta-lactamase</fullName>
        <ecNumber evidence="3 6">3.5.2.6</ecNumber>
    </recommendedName>
</protein>
<comment type="similarity">
    <text evidence="2 6">Belongs to the class-C beta-lactamase family.</text>
</comment>
<feature type="chain" id="PRO_5046969828" description="Beta-lactamase" evidence="8">
    <location>
        <begin position="24"/>
        <end position="466"/>
    </location>
</feature>
<dbReference type="PROSITE" id="PS00336">
    <property type="entry name" value="BETA_LACTAMASE_C"/>
    <property type="match status" value="1"/>
</dbReference>
<dbReference type="Pfam" id="PF11954">
    <property type="entry name" value="DUF3471"/>
    <property type="match status" value="1"/>
</dbReference>
<dbReference type="InterPro" id="IPR012338">
    <property type="entry name" value="Beta-lactam/transpept-like"/>
</dbReference>
<gene>
    <name evidence="11" type="ORF">GCM10023307_17370</name>
</gene>
<feature type="domain" description="Beta-lactamase-related" evidence="9">
    <location>
        <begin position="46"/>
        <end position="343"/>
    </location>
</feature>
<keyword evidence="8" id="KW-0732">Signal</keyword>
<feature type="signal peptide" evidence="8">
    <location>
        <begin position="1"/>
        <end position="23"/>
    </location>
</feature>
<dbReference type="InterPro" id="IPR001466">
    <property type="entry name" value="Beta-lactam-related"/>
</dbReference>
<dbReference type="EMBL" id="BAABJE010000007">
    <property type="protein sequence ID" value="GAA4792489.1"/>
    <property type="molecule type" value="Genomic_DNA"/>
</dbReference>